<feature type="compositionally biased region" description="Low complexity" evidence="1">
    <location>
        <begin position="39"/>
        <end position="74"/>
    </location>
</feature>
<feature type="region of interest" description="Disordered" evidence="1">
    <location>
        <begin position="741"/>
        <end position="762"/>
    </location>
</feature>
<feature type="domain" description="YoaR-like putative peptidoglycan binding" evidence="3">
    <location>
        <begin position="484"/>
        <end position="555"/>
    </location>
</feature>
<dbReference type="RefSeq" id="WP_344334575.1">
    <property type="nucleotide sequence ID" value="NZ_BAAAPZ010000002.1"/>
</dbReference>
<dbReference type="InterPro" id="IPR052913">
    <property type="entry name" value="Glycopeptide_resist_protein"/>
</dbReference>
<dbReference type="Pfam" id="PF04294">
    <property type="entry name" value="VanW"/>
    <property type="match status" value="1"/>
</dbReference>
<feature type="compositionally biased region" description="Low complexity" evidence="1">
    <location>
        <begin position="173"/>
        <end position="186"/>
    </location>
</feature>
<feature type="compositionally biased region" description="Low complexity" evidence="1">
    <location>
        <begin position="225"/>
        <end position="237"/>
    </location>
</feature>
<dbReference type="InterPro" id="IPR007391">
    <property type="entry name" value="Vancomycin_resist_VanW"/>
</dbReference>
<dbReference type="EMBL" id="BAAAPZ010000002">
    <property type="protein sequence ID" value="GAA2088126.1"/>
    <property type="molecule type" value="Genomic_DNA"/>
</dbReference>
<feature type="compositionally biased region" description="Low complexity" evidence="1">
    <location>
        <begin position="137"/>
        <end position="157"/>
    </location>
</feature>
<keyword evidence="2" id="KW-0472">Membrane</keyword>
<keyword evidence="2" id="KW-0812">Transmembrane</keyword>
<name>A0ABP5HVX1_9MICO</name>
<feature type="compositionally biased region" description="Basic and acidic residues" evidence="1">
    <location>
        <begin position="1"/>
        <end position="10"/>
    </location>
</feature>
<evidence type="ECO:0000313" key="5">
    <source>
        <dbReference type="Proteomes" id="UP001500984"/>
    </source>
</evidence>
<evidence type="ECO:0000256" key="1">
    <source>
        <dbReference type="SAM" id="MobiDB-lite"/>
    </source>
</evidence>
<gene>
    <name evidence="4" type="ORF">GCM10009823_03000</name>
</gene>
<comment type="caution">
    <text evidence="4">The sequence shown here is derived from an EMBL/GenBank/DDBJ whole genome shotgun (WGS) entry which is preliminary data.</text>
</comment>
<dbReference type="PANTHER" id="PTHR35788">
    <property type="entry name" value="EXPORTED PROTEIN-RELATED"/>
    <property type="match status" value="1"/>
</dbReference>
<dbReference type="Pfam" id="PF12229">
    <property type="entry name" value="PG_binding_4"/>
    <property type="match status" value="2"/>
</dbReference>
<keyword evidence="5" id="KW-1185">Reference proteome</keyword>
<sequence length="800" mass="82393">MTDNENHDDVNGTGDCPDAFDVLPASTGAIESEAEPGGEAEGVPEPGSAPEAEPSAPEGEPSAPEGEPSAPEGEVPVDEAGPEGEPEPEPASAVPEEAPAEAASAESALKSAEPEAAAPDTSSAPSTAGHEPETPAEPETPSEPSAAENSAASSAPEGVAETAGPAEVIAGSEPTGPEAEPETAVPQPERAVAEPIPTVSEPEPEPADPEPALTMPEPEPEPEPDAASASASTSEHAPASHRRRGRAAALSGLAAAVVVVGGYLGLAYWQSGSLPASAQAAGVDLGGMSEDEAITALQTGTEDPAAQELTVTAGETEATLDPAAAGLSVDAEATVDAALGFSVDPRVVWDRLFGDDELDLVLGTEEEKLAPVLSTTAEDLSREPVDATLTVDSGTPEVTESADGLVVTAEDLRTALTEQWLRTDGPLTVEPERTAPAVTTEAAERARADIAEPALSDDVVIEADDDGRTHSLTVSPEVLASTLRFEPSESALAPVFDEKALRTEVFDANPGVGKEPADASFRVNGDSLTVVPAQAGVGADPEELADQVGEAMVSESRTGEITLTETEPDFTTQDAEKADVSQTVAEFSTPYSSSPARDTNLRVATDKVRGTVLQPGEQFSLNETLGERTAAAGYKPAGVISGGQMKEDFGGGVSQVSTTLFNAAFFAGFDLDEHQAHSRYISRYPEGRETTLDWTSIDLKFTNTTDAPVVLDMHLAGGEVVARVLGSEKADVEASASDRFNFTSPSTVTESGPSCTPQSPGQGWSITIYRTIKDPSSGAVVSKDDFTTVYRPVNRVVCED</sequence>
<feature type="compositionally biased region" description="Low complexity" evidence="1">
    <location>
        <begin position="90"/>
        <end position="128"/>
    </location>
</feature>
<feature type="domain" description="YoaR-like putative peptidoglycan binding" evidence="3">
    <location>
        <begin position="319"/>
        <end position="418"/>
    </location>
</feature>
<dbReference type="InterPro" id="IPR022029">
    <property type="entry name" value="YoaR-like_PG-bd"/>
</dbReference>
<organism evidence="4 5">
    <name type="scientific">Brevibacterium salitolerans</name>
    <dbReference type="NCBI Taxonomy" id="1403566"/>
    <lineage>
        <taxon>Bacteria</taxon>
        <taxon>Bacillati</taxon>
        <taxon>Actinomycetota</taxon>
        <taxon>Actinomycetes</taxon>
        <taxon>Micrococcales</taxon>
        <taxon>Brevibacteriaceae</taxon>
        <taxon>Brevibacterium</taxon>
    </lineage>
</organism>
<proteinExistence type="predicted"/>
<evidence type="ECO:0000256" key="2">
    <source>
        <dbReference type="SAM" id="Phobius"/>
    </source>
</evidence>
<feature type="region of interest" description="Disordered" evidence="1">
    <location>
        <begin position="1"/>
        <end position="243"/>
    </location>
</feature>
<dbReference type="Proteomes" id="UP001500984">
    <property type="component" value="Unassembled WGS sequence"/>
</dbReference>
<reference evidence="5" key="1">
    <citation type="journal article" date="2019" name="Int. J. Syst. Evol. Microbiol.">
        <title>The Global Catalogue of Microorganisms (GCM) 10K type strain sequencing project: providing services to taxonomists for standard genome sequencing and annotation.</title>
        <authorList>
            <consortium name="The Broad Institute Genomics Platform"/>
            <consortium name="The Broad Institute Genome Sequencing Center for Infectious Disease"/>
            <person name="Wu L."/>
            <person name="Ma J."/>
        </authorList>
    </citation>
    <scope>NUCLEOTIDE SEQUENCE [LARGE SCALE GENOMIC DNA]</scope>
    <source>
        <strain evidence="5">JCM 15900</strain>
    </source>
</reference>
<protein>
    <recommendedName>
        <fullName evidence="3">YoaR-like putative peptidoglycan binding domain-containing protein</fullName>
    </recommendedName>
</protein>
<accession>A0ABP5HVX1</accession>
<feature type="transmembrane region" description="Helical" evidence="2">
    <location>
        <begin position="247"/>
        <end position="269"/>
    </location>
</feature>
<evidence type="ECO:0000259" key="3">
    <source>
        <dbReference type="Pfam" id="PF12229"/>
    </source>
</evidence>
<keyword evidence="2" id="KW-1133">Transmembrane helix</keyword>
<feature type="compositionally biased region" description="Acidic residues" evidence="1">
    <location>
        <begin position="75"/>
        <end position="88"/>
    </location>
</feature>
<evidence type="ECO:0000313" key="4">
    <source>
        <dbReference type="EMBL" id="GAA2088126.1"/>
    </source>
</evidence>
<dbReference type="PANTHER" id="PTHR35788:SF1">
    <property type="entry name" value="EXPORTED PROTEIN"/>
    <property type="match status" value="1"/>
</dbReference>